<name>K8F0G2_9CHLO</name>
<proteinExistence type="predicted"/>
<keyword evidence="2" id="KW-1185">Reference proteome</keyword>
<dbReference type="AlphaFoldDB" id="K8F0G2"/>
<evidence type="ECO:0000313" key="1">
    <source>
        <dbReference type="EMBL" id="CCO18270.1"/>
    </source>
</evidence>
<reference evidence="1 2" key="1">
    <citation type="submission" date="2011-10" db="EMBL/GenBank/DDBJ databases">
        <authorList>
            <person name="Genoscope - CEA"/>
        </authorList>
    </citation>
    <scope>NUCLEOTIDE SEQUENCE [LARGE SCALE GENOMIC DNA]</scope>
    <source>
        <strain evidence="1 2">RCC 1105</strain>
    </source>
</reference>
<evidence type="ECO:0000313" key="2">
    <source>
        <dbReference type="Proteomes" id="UP000198341"/>
    </source>
</evidence>
<dbReference type="KEGG" id="bpg:Bathy10g01690"/>
<organism evidence="1 2">
    <name type="scientific">Bathycoccus prasinos</name>
    <dbReference type="NCBI Taxonomy" id="41875"/>
    <lineage>
        <taxon>Eukaryota</taxon>
        <taxon>Viridiplantae</taxon>
        <taxon>Chlorophyta</taxon>
        <taxon>Mamiellophyceae</taxon>
        <taxon>Mamiellales</taxon>
        <taxon>Bathycoccaceae</taxon>
        <taxon>Bathycoccus</taxon>
    </lineage>
</organism>
<dbReference type="GeneID" id="19013245"/>
<protein>
    <submittedName>
        <fullName evidence="1">Unnamed protein product</fullName>
    </submittedName>
</protein>
<dbReference type="EMBL" id="FO082269">
    <property type="protein sequence ID" value="CCO18270.1"/>
    <property type="molecule type" value="Genomic_DNA"/>
</dbReference>
<accession>K8F0G2</accession>
<gene>
    <name evidence="1" type="ordered locus">Bathy10g01690</name>
</gene>
<sequence>MSSVASSSSLVFTTHRRGQPRIERKTTFRCSSASWSAQEYSDEKKRLKMRALSEAHKSFLGRWHRDASKNENVFEYLEAHDMDGNRSTATYVQVWDTTTDEATNTFLGEGAFTVWTVSSTGTRRKLSYPLGEFVEKYEGESNIFGPGPGEVHRKATWDMSSRTHEVTSTSQLGFESTTRTTDESGDWMTCVRRYRKKDGSVDVSCVEHFERTSLKSL</sequence>
<dbReference type="RefSeq" id="XP_007510737.1">
    <property type="nucleotide sequence ID" value="XM_007510675.1"/>
</dbReference>
<dbReference type="Proteomes" id="UP000198341">
    <property type="component" value="Chromosome 10"/>
</dbReference>